<dbReference type="PANTHER" id="PTHR22943">
    <property type="entry name" value="7-TRANSMEMBRANE DOMAIN RECEPTOR C.ELEGANS"/>
    <property type="match status" value="1"/>
</dbReference>
<reference evidence="1" key="2">
    <citation type="submission" date="2022-06" db="UniProtKB">
        <authorList>
            <consortium name="EnsemblMetazoa"/>
        </authorList>
    </citation>
    <scope>IDENTIFICATION</scope>
    <source>
        <strain evidence="1">PS312</strain>
    </source>
</reference>
<name>A0A2A6BXQ6_PRIPA</name>
<organism evidence="1 2">
    <name type="scientific">Pristionchus pacificus</name>
    <name type="common">Parasitic nematode worm</name>
    <dbReference type="NCBI Taxonomy" id="54126"/>
    <lineage>
        <taxon>Eukaryota</taxon>
        <taxon>Metazoa</taxon>
        <taxon>Ecdysozoa</taxon>
        <taxon>Nematoda</taxon>
        <taxon>Chromadorea</taxon>
        <taxon>Rhabditida</taxon>
        <taxon>Rhabditina</taxon>
        <taxon>Diplogasteromorpha</taxon>
        <taxon>Diplogasteroidea</taxon>
        <taxon>Neodiplogasteridae</taxon>
        <taxon>Pristionchus</taxon>
    </lineage>
</organism>
<dbReference type="AlphaFoldDB" id="A0A2A6BXQ6"/>
<keyword evidence="2" id="KW-1185">Reference proteome</keyword>
<proteinExistence type="predicted"/>
<dbReference type="Pfam" id="PF10318">
    <property type="entry name" value="7TM_GPCR_Srh"/>
    <property type="match status" value="1"/>
</dbReference>
<dbReference type="EnsemblMetazoa" id="PPA16692.1">
    <property type="protein sequence ID" value="PPA16692.1"/>
    <property type="gene ID" value="WBGene00106246"/>
</dbReference>
<evidence type="ECO:0000313" key="1">
    <source>
        <dbReference type="EnsemblMetazoa" id="PPA16692.1"/>
    </source>
</evidence>
<sequence>VCCHSNRLMNGQRVETPVHDSMRNGGICIAVNASQGAFNCILLIAGLWTHALSDGYFLAIVYGPVKYAPMWLRDIVTSLAVFMVFSLWQFITAPCIVQYLVLFRKSMPNAARVGIAYLFTAISMGMSVPYFWIFVPYSAIVEQLRTIARRVQLLTDDDTYVVYGIGMREDPANGNRTAFGLAFYGIAPSYSLTYAVFGFTVLKIVRLLGRVNTELSIKTIELQRGFVKMQVIQGFIPLVILTIPFATFITFIFTGANLDNWTLMLTFSQWSLPAVQAIVYLKYLVRARRSEEERNHRILSAIPNSSN</sequence>
<reference evidence="2" key="1">
    <citation type="journal article" date="2008" name="Nat. Genet.">
        <title>The Pristionchus pacificus genome provides a unique perspective on nematode lifestyle and parasitism.</title>
        <authorList>
            <person name="Dieterich C."/>
            <person name="Clifton S.W."/>
            <person name="Schuster L.N."/>
            <person name="Chinwalla A."/>
            <person name="Delehaunty K."/>
            <person name="Dinkelacker I."/>
            <person name="Fulton L."/>
            <person name="Fulton R."/>
            <person name="Godfrey J."/>
            <person name="Minx P."/>
            <person name="Mitreva M."/>
            <person name="Roeseler W."/>
            <person name="Tian H."/>
            <person name="Witte H."/>
            <person name="Yang S.P."/>
            <person name="Wilson R.K."/>
            <person name="Sommer R.J."/>
        </authorList>
    </citation>
    <scope>NUCLEOTIDE SEQUENCE [LARGE SCALE GENOMIC DNA]</scope>
    <source>
        <strain evidence="2">PS312</strain>
    </source>
</reference>
<gene>
    <name evidence="1" type="primary">WBGene00106246</name>
</gene>
<protein>
    <submittedName>
        <fullName evidence="1">G protein-coupled receptor</fullName>
    </submittedName>
</protein>
<accession>A0A8R1YG56</accession>
<dbReference type="InterPro" id="IPR019422">
    <property type="entry name" value="7TM_GPCR_serpentine_rcpt_Srh"/>
</dbReference>
<dbReference type="Proteomes" id="UP000005239">
    <property type="component" value="Unassembled WGS sequence"/>
</dbReference>
<evidence type="ECO:0000313" key="2">
    <source>
        <dbReference type="Proteomes" id="UP000005239"/>
    </source>
</evidence>
<dbReference type="PANTHER" id="PTHR22943:SF248">
    <property type="entry name" value="SEVEN TM RECEPTOR"/>
    <property type="match status" value="1"/>
</dbReference>
<accession>A0A2A6BXQ6</accession>